<evidence type="ECO:0000313" key="2">
    <source>
        <dbReference type="Proteomes" id="UP000622653"/>
    </source>
</evidence>
<comment type="caution">
    <text evidence="1">The sequence shown here is derived from an EMBL/GenBank/DDBJ whole genome shotgun (WGS) entry which is preliminary data.</text>
</comment>
<dbReference type="EMBL" id="JADKPV010000001">
    <property type="protein sequence ID" value="MBF4500219.1"/>
    <property type="molecule type" value="Genomic_DNA"/>
</dbReference>
<reference evidence="1" key="1">
    <citation type="submission" date="2020-11" db="EMBL/GenBank/DDBJ databases">
        <title>Multidrug resistant novel bacterium Savagea serpentis sp. nov., isolated from the scats of a vine snake (Ahaetulla nasuta).</title>
        <authorList>
            <person name="Venkata Ramana V."/>
            <person name="Vikas Patil S."/>
            <person name="Yogita Lugani V."/>
        </authorList>
    </citation>
    <scope>NUCLEOTIDE SEQUENCE</scope>
    <source>
        <strain evidence="1">SN6</strain>
    </source>
</reference>
<dbReference type="RefSeq" id="WP_194561668.1">
    <property type="nucleotide sequence ID" value="NZ_JADKPV010000001.1"/>
</dbReference>
<sequence>MANRKNNKEFYECFSYKQYKYLIAMGFTPEYSNTHRRTGKRFWVYRKTVQFELALKAWSVIKSGSYIENKKVATSNSY</sequence>
<protein>
    <submittedName>
        <fullName evidence="1">Uncharacterized protein</fullName>
    </submittedName>
</protein>
<name>A0A8J7G8P9_9BACL</name>
<gene>
    <name evidence="1" type="ORF">IRY55_02490</name>
</gene>
<keyword evidence="2" id="KW-1185">Reference proteome</keyword>
<evidence type="ECO:0000313" key="1">
    <source>
        <dbReference type="EMBL" id="MBF4500219.1"/>
    </source>
</evidence>
<dbReference type="Proteomes" id="UP000622653">
    <property type="component" value="Unassembled WGS sequence"/>
</dbReference>
<accession>A0A8J7G8P9</accession>
<organism evidence="1 2">
    <name type="scientific">Savagea serpentis</name>
    <dbReference type="NCBI Taxonomy" id="2785297"/>
    <lineage>
        <taxon>Bacteria</taxon>
        <taxon>Bacillati</taxon>
        <taxon>Bacillota</taxon>
        <taxon>Bacilli</taxon>
        <taxon>Bacillales</taxon>
        <taxon>Caryophanaceae</taxon>
        <taxon>Savagea</taxon>
    </lineage>
</organism>
<dbReference type="AlphaFoldDB" id="A0A8J7G8P9"/>
<proteinExistence type="predicted"/>